<reference evidence="4" key="1">
    <citation type="submission" date="2016-10" db="EMBL/GenBank/DDBJ databases">
        <authorList>
            <person name="Varghese N."/>
            <person name="Submissions S."/>
        </authorList>
    </citation>
    <scope>NUCLEOTIDE SEQUENCE [LARGE SCALE GENOMIC DNA]</scope>
    <source>
        <strain evidence="4">DSM 22376</strain>
    </source>
</reference>
<evidence type="ECO:0000313" key="4">
    <source>
        <dbReference type="Proteomes" id="UP000198951"/>
    </source>
</evidence>
<dbReference type="InterPro" id="IPR047731">
    <property type="entry name" value="Zinc_ribbon_put"/>
</dbReference>
<dbReference type="STRING" id="150146.SAMN05443667_1208"/>
<dbReference type="AlphaFoldDB" id="A0A1H4GBF9"/>
<dbReference type="EMBL" id="FNRD01000020">
    <property type="protein sequence ID" value="SEB06965.1"/>
    <property type="molecule type" value="Genomic_DNA"/>
</dbReference>
<feature type="domain" description="DUF6371" evidence="1">
    <location>
        <begin position="90"/>
        <end position="239"/>
    </location>
</feature>
<sequence length="331" mass="38676">MYKFSLDKTSKKFICPRCGKKRFVRYIDNENKGYLEGNYGKCDRETSCKFHESPKQAYQSTIVPIQEIKREKSTIKYNEVIKSGKNYKSNNFIQFLRTYFSDEELKAVIKKYLIGTSSHWNGATVFWQVNQNQEIVTGKVMLYDLATAKRVKKPYNHINWMHKILKIPNFELEQCLFGLHLINEFPTRTVALVEAEKTAIIMSLFLPNYLWLATGSKANFKKELLAFIKKFNIIAFPDKSEYEDWNKKSKQLQLDGFTIKCSDYVESKNVPEGTDLADIYFESKKPKVVEIQYTKTEIEINRLAKINPQILNLIKTFELLDDNDNEIVNVG</sequence>
<name>A0A1H4GBF9_9FLAO</name>
<evidence type="ECO:0000259" key="1">
    <source>
        <dbReference type="Pfam" id="PF19898"/>
    </source>
</evidence>
<accession>A0A1H4GBF9</accession>
<organism evidence="3 4">
    <name type="scientific">Flavobacterium gillisiae</name>
    <dbReference type="NCBI Taxonomy" id="150146"/>
    <lineage>
        <taxon>Bacteria</taxon>
        <taxon>Pseudomonadati</taxon>
        <taxon>Bacteroidota</taxon>
        <taxon>Flavobacteriia</taxon>
        <taxon>Flavobacteriales</taxon>
        <taxon>Flavobacteriaceae</taxon>
        <taxon>Flavobacterium</taxon>
    </lineage>
</organism>
<feature type="domain" description="Zinc beta-ribbon finger putative" evidence="2">
    <location>
        <begin position="2"/>
        <end position="59"/>
    </location>
</feature>
<dbReference type="Proteomes" id="UP000198951">
    <property type="component" value="Unassembled WGS sequence"/>
</dbReference>
<dbReference type="RefSeq" id="WP_091093921.1">
    <property type="nucleotide sequence ID" value="NZ_FNRD01000020.1"/>
</dbReference>
<dbReference type="Pfam" id="PF19898">
    <property type="entry name" value="DUF6371"/>
    <property type="match status" value="1"/>
</dbReference>
<dbReference type="InterPro" id="IPR045951">
    <property type="entry name" value="DUF6371"/>
</dbReference>
<evidence type="ECO:0000259" key="2">
    <source>
        <dbReference type="Pfam" id="PF21957"/>
    </source>
</evidence>
<proteinExistence type="predicted"/>
<dbReference type="OrthoDB" id="1068350at2"/>
<keyword evidence="4" id="KW-1185">Reference proteome</keyword>
<dbReference type="NCBIfam" id="NF040506">
    <property type="entry name" value="PG0870_Nterm"/>
    <property type="match status" value="1"/>
</dbReference>
<evidence type="ECO:0000313" key="3">
    <source>
        <dbReference type="EMBL" id="SEB06965.1"/>
    </source>
</evidence>
<protein>
    <submittedName>
        <fullName evidence="3">Uncharacterized protein</fullName>
    </submittedName>
</protein>
<gene>
    <name evidence="3" type="ORF">SAMN05443667_1208</name>
</gene>
<dbReference type="Pfam" id="PF21957">
    <property type="entry name" value="Zn_ribbon_16"/>
    <property type="match status" value="1"/>
</dbReference>